<feature type="coiled-coil region" evidence="1">
    <location>
        <begin position="325"/>
        <end position="363"/>
    </location>
</feature>
<sequence length="1176" mass="131002">MKRLEAQKHSAQHQQTSEHQRVEVRCFRRRHRLNERQTQLRTATQQQQALEQRLVDARAALKLHELQAHTLSTEKAATEAKLARTVARLQDARQHAAATAQAVLALHQVPAYSVPAPTAAQGDAFGAPLDAAMTRLAQFCRRLQQLQDTVALAAVDVRRSQVRLRNQHAALEADKRVWVKRLQKRPREASAKPSRGVRLQEGVEAVLRAAFRRLDPYETGLVLATRFVKALERDVCVRNAVGGPAALEQLVRQIDESLRELYPAQWATVHWTWGEFLLVFLPDLSETTAVPPVPTDATDVPVAFDCDASSVAARAPAVDLSSWPREALEAHIRQLQRDRAFLVARVQEDAQELQARVVKVQCQWQAKTDDLTHALAALKDAARDHDTARVFQTNELAHLKEELAKLKTQHATALQAAEDAAAAHRQELERRLSEKDAQLRGLHNDHVVEVQDLLEQVRAVQNANAKQELHIRQLERQWARAQETADVAESAKVESLTRKLEKRDTELMKVRRERNALLAALRDQTGAAIVASLHFLGGMATERKVIPLRDVTSKYRLSMKGLLPKQAPMGRGMLLSLLYMGFATVVAVSTYYLNGIANTPVFFGVVMEAFTYNQWNVPVNALLQGDGFVHTTYPSPPVDGSVSVSDLLYKTCAVNDQGCAATFLGDSNQIWSAVGKAFALIPNFDQPLFQDPAQTVRFKHINNLSGWNKAVVQFYIDGHDMAITCMVRRTSFYLTQAQPSTAIVDSLAYCSQRKYDPKWMCENEVDLTVNTYAIQVNKGVASYIGVCKRGAIYLNAGHTAVVTGGLGGSTFVRTVPAIDEYMGGIVQASAPWDVLGVSQCYDYDFSTNLGWLLQIQGVVTMVWQCDSLMLTNSVVLWCMIVYLVVLQAFFLRHSAVSYVPVHMSKTVVGLVILGVAFYGNENLQTLTTFLIQNPVGGFPSMFYALCGPAQVASIVGIMTGTMIQIWFTPRIVTQTWLVMLFSVINWILVFFLEGFVFPYQNQNLPSVCGLTTSTSCFVFDAIPHTYYLSAITSAVVVVVAIVVIHVHGQRARSPVAILKTNSVLKYLRIPDFTSIATTIQGCVIIDSDGAPAIDSGILLMKNMLHVSDSVLTRTSNVQYELLFRFTPPFLRRFFGETVGSILVYEVKDRKITREFDHKMLHEMDIGHMKNVTGYLS</sequence>
<feature type="transmembrane region" description="Helical" evidence="3">
    <location>
        <begin position="903"/>
        <end position="920"/>
    </location>
</feature>
<evidence type="ECO:0000313" key="4">
    <source>
        <dbReference type="EMBL" id="OQR92541.1"/>
    </source>
</evidence>
<dbReference type="EMBL" id="JNBR01000454">
    <property type="protein sequence ID" value="OQR92541.1"/>
    <property type="molecule type" value="Genomic_DNA"/>
</dbReference>
<keyword evidence="3" id="KW-0472">Membrane</keyword>
<protein>
    <submittedName>
        <fullName evidence="4">Uncharacterized protein</fullName>
    </submittedName>
</protein>
<dbReference type="AlphaFoldDB" id="A0A1V9Z3L8"/>
<accession>A0A1V9Z3L8</accession>
<organism evidence="4 5">
    <name type="scientific">Achlya hypogyna</name>
    <name type="common">Oomycete</name>
    <name type="synonym">Protoachlya hypogyna</name>
    <dbReference type="NCBI Taxonomy" id="1202772"/>
    <lineage>
        <taxon>Eukaryota</taxon>
        <taxon>Sar</taxon>
        <taxon>Stramenopiles</taxon>
        <taxon>Oomycota</taxon>
        <taxon>Saprolegniomycetes</taxon>
        <taxon>Saprolegniales</taxon>
        <taxon>Achlyaceae</taxon>
        <taxon>Achlya</taxon>
    </lineage>
</organism>
<dbReference type="PANTHER" id="PTHR18871">
    <property type="entry name" value="CENTROSOMAL PROTEIN OF 112 KDA"/>
    <property type="match status" value="1"/>
</dbReference>
<evidence type="ECO:0000256" key="2">
    <source>
        <dbReference type="SAM" id="MobiDB-lite"/>
    </source>
</evidence>
<proteinExistence type="predicted"/>
<feature type="region of interest" description="Disordered" evidence="2">
    <location>
        <begin position="1"/>
        <end position="20"/>
    </location>
</feature>
<keyword evidence="5" id="KW-1185">Reference proteome</keyword>
<keyword evidence="3" id="KW-1133">Transmembrane helix</keyword>
<evidence type="ECO:0000256" key="1">
    <source>
        <dbReference type="SAM" id="Coils"/>
    </source>
</evidence>
<keyword evidence="3" id="KW-0812">Transmembrane</keyword>
<gene>
    <name evidence="4" type="ORF">ACHHYP_03533</name>
</gene>
<dbReference type="InterPro" id="IPR055310">
    <property type="entry name" value="CEP112"/>
</dbReference>
<keyword evidence="1" id="KW-0175">Coiled coil</keyword>
<evidence type="ECO:0000313" key="5">
    <source>
        <dbReference type="Proteomes" id="UP000243579"/>
    </source>
</evidence>
<feature type="transmembrane region" description="Helical" evidence="3">
    <location>
        <begin position="1026"/>
        <end position="1046"/>
    </location>
</feature>
<dbReference type="PANTHER" id="PTHR18871:SF2">
    <property type="entry name" value="CENTROSOMAL PROTEIN OF 112 KDA"/>
    <property type="match status" value="1"/>
</dbReference>
<feature type="transmembrane region" description="Helical" evidence="3">
    <location>
        <begin position="573"/>
        <end position="593"/>
    </location>
</feature>
<dbReference type="Proteomes" id="UP000243579">
    <property type="component" value="Unassembled WGS sequence"/>
</dbReference>
<feature type="coiled-coil region" evidence="1">
    <location>
        <begin position="389"/>
        <end position="513"/>
    </location>
</feature>
<reference evidence="4 5" key="1">
    <citation type="journal article" date="2014" name="Genome Biol. Evol.">
        <title>The secreted proteins of Achlya hypogyna and Thraustotheca clavata identify the ancestral oomycete secretome and reveal gene acquisitions by horizontal gene transfer.</title>
        <authorList>
            <person name="Misner I."/>
            <person name="Blouin N."/>
            <person name="Leonard G."/>
            <person name="Richards T.A."/>
            <person name="Lane C.E."/>
        </authorList>
    </citation>
    <scope>NUCLEOTIDE SEQUENCE [LARGE SCALE GENOMIC DNA]</scope>
    <source>
        <strain evidence="4 5">ATCC 48635</strain>
    </source>
</reference>
<feature type="transmembrane region" description="Helical" evidence="3">
    <location>
        <begin position="940"/>
        <end position="963"/>
    </location>
</feature>
<comment type="caution">
    <text evidence="4">The sequence shown here is derived from an EMBL/GenBank/DDBJ whole genome shotgun (WGS) entry which is preliminary data.</text>
</comment>
<feature type="transmembrane region" description="Helical" evidence="3">
    <location>
        <begin position="975"/>
        <end position="997"/>
    </location>
</feature>
<feature type="transmembrane region" description="Helical" evidence="3">
    <location>
        <begin position="874"/>
        <end position="891"/>
    </location>
</feature>
<feature type="coiled-coil region" evidence="1">
    <location>
        <begin position="33"/>
        <end position="67"/>
    </location>
</feature>
<evidence type="ECO:0000256" key="3">
    <source>
        <dbReference type="SAM" id="Phobius"/>
    </source>
</evidence>
<name>A0A1V9Z3L8_ACHHY</name>
<dbReference type="OrthoDB" id="1060944at2759"/>